<dbReference type="Gene3D" id="3.40.50.1820">
    <property type="entry name" value="alpha/beta hydrolase"/>
    <property type="match status" value="1"/>
</dbReference>
<comment type="caution">
    <text evidence="2">The sequence shown here is derived from an EMBL/GenBank/DDBJ whole genome shotgun (WGS) entry which is preliminary data.</text>
</comment>
<feature type="domain" description="Carboxylesterase type B" evidence="1">
    <location>
        <begin position="4"/>
        <end position="199"/>
    </location>
</feature>
<evidence type="ECO:0000313" key="2">
    <source>
        <dbReference type="EMBL" id="MCS7479651.1"/>
    </source>
</evidence>
<dbReference type="RefSeq" id="WP_259625180.1">
    <property type="nucleotide sequence ID" value="NZ_JANYMP010000010.1"/>
</dbReference>
<accession>A0A9X2VNA0</accession>
<organism evidence="2 3">
    <name type="scientific">Umezawaea endophytica</name>
    <dbReference type="NCBI Taxonomy" id="1654476"/>
    <lineage>
        <taxon>Bacteria</taxon>
        <taxon>Bacillati</taxon>
        <taxon>Actinomycetota</taxon>
        <taxon>Actinomycetes</taxon>
        <taxon>Pseudonocardiales</taxon>
        <taxon>Pseudonocardiaceae</taxon>
        <taxon>Umezawaea</taxon>
    </lineage>
</organism>
<gene>
    <name evidence="2" type="ORF">NZH93_22555</name>
</gene>
<evidence type="ECO:0000259" key="1">
    <source>
        <dbReference type="Pfam" id="PF00135"/>
    </source>
</evidence>
<dbReference type="InterPro" id="IPR002018">
    <property type="entry name" value="CarbesteraseB"/>
</dbReference>
<dbReference type="InterPro" id="IPR050309">
    <property type="entry name" value="Type-B_Carboxylest/Lipase"/>
</dbReference>
<proteinExistence type="predicted"/>
<dbReference type="Proteomes" id="UP001141259">
    <property type="component" value="Unassembled WGS sequence"/>
</dbReference>
<evidence type="ECO:0000313" key="3">
    <source>
        <dbReference type="Proteomes" id="UP001141259"/>
    </source>
</evidence>
<dbReference type="PANTHER" id="PTHR11559">
    <property type="entry name" value="CARBOXYLESTERASE"/>
    <property type="match status" value="1"/>
</dbReference>
<name>A0A9X2VNA0_9PSEU</name>
<dbReference type="EMBL" id="JANYMP010000010">
    <property type="protein sequence ID" value="MCS7479651.1"/>
    <property type="molecule type" value="Genomic_DNA"/>
</dbReference>
<sequence length="329" mass="34523">MIGSGRVRGFAAAPDVVAHLGIPFGEPPFGLLRFAPPRPVAGWSGVRDCTRFGPVAPQSAVIDGLPRWRPGEVDVLTVNVWAPVGARGLPVLFWVHGGANAFGSGAQRDFDGTALARRGLVVVTGNHRLGFEGFGHVAGFPDNRGLLDLAAALRWVREEIAAFGGDPALVTAAGQSSGATSVACLTGTGLLDRAILHSPPDLRFTPAEAAARFAGFPLDTPAVTVAASDRAGATYQPVLEASPLSGVPDAVPLLLCHTANEEPLFTEPVRALAARHPRAHLLRFAIPPARHNDEIAYAFGRREDTRLRDAWVRFAAGGDPGWGSETVLG</sequence>
<dbReference type="SUPFAM" id="SSF53474">
    <property type="entry name" value="alpha/beta-Hydrolases"/>
    <property type="match status" value="1"/>
</dbReference>
<dbReference type="AlphaFoldDB" id="A0A9X2VNA0"/>
<dbReference type="InterPro" id="IPR029058">
    <property type="entry name" value="AB_hydrolase_fold"/>
</dbReference>
<keyword evidence="3" id="KW-1185">Reference proteome</keyword>
<protein>
    <submittedName>
        <fullName evidence="2">Carboxylesterase family protein</fullName>
    </submittedName>
</protein>
<reference evidence="2" key="1">
    <citation type="submission" date="2022-08" db="EMBL/GenBank/DDBJ databases">
        <authorList>
            <person name="Tistechok S."/>
            <person name="Samborskyy M."/>
            <person name="Roman I."/>
        </authorList>
    </citation>
    <scope>NUCLEOTIDE SEQUENCE</scope>
    <source>
        <strain evidence="2">DSM 103496</strain>
    </source>
</reference>
<dbReference type="Pfam" id="PF00135">
    <property type="entry name" value="COesterase"/>
    <property type="match status" value="1"/>
</dbReference>